<keyword evidence="4" id="KW-1185">Reference proteome</keyword>
<dbReference type="NCBIfam" id="TIGR03901">
    <property type="entry name" value="MYXO-CTERM"/>
    <property type="match status" value="1"/>
</dbReference>
<reference evidence="3 4" key="1">
    <citation type="submission" date="2020-10" db="EMBL/GenBank/DDBJ databases">
        <title>Complete genome sequence of Paludibaculum fermentans P105T, a facultatively anaerobic acidobacterium capable of dissimilatory Fe(III) reduction.</title>
        <authorList>
            <person name="Dedysh S.N."/>
            <person name="Beletsky A.V."/>
            <person name="Kulichevskaya I.S."/>
            <person name="Mardanov A.V."/>
            <person name="Ravin N.V."/>
        </authorList>
    </citation>
    <scope>NUCLEOTIDE SEQUENCE [LARGE SCALE GENOMIC DNA]</scope>
    <source>
        <strain evidence="3 4">P105</strain>
    </source>
</reference>
<keyword evidence="1" id="KW-0812">Transmembrane</keyword>
<dbReference type="NCBIfam" id="TIGR02595">
    <property type="entry name" value="PEP_CTERM"/>
    <property type="match status" value="1"/>
</dbReference>
<dbReference type="NCBIfam" id="TIGR03382">
    <property type="entry name" value="GC_trans_RRR"/>
    <property type="match status" value="1"/>
</dbReference>
<dbReference type="EMBL" id="CP063849">
    <property type="protein sequence ID" value="QOY91974.1"/>
    <property type="molecule type" value="Genomic_DNA"/>
</dbReference>
<sequence length="28" mass="3116">MVPEPGTYGLMGTGLLGLLWAARRRRRS</sequence>
<keyword evidence="1" id="KW-1133">Transmembrane helix</keyword>
<dbReference type="KEGG" id="pfer:IRI77_11315"/>
<evidence type="ECO:0000256" key="1">
    <source>
        <dbReference type="SAM" id="Phobius"/>
    </source>
</evidence>
<organism evidence="3 4">
    <name type="scientific">Paludibaculum fermentans</name>
    <dbReference type="NCBI Taxonomy" id="1473598"/>
    <lineage>
        <taxon>Bacteria</taxon>
        <taxon>Pseudomonadati</taxon>
        <taxon>Acidobacteriota</taxon>
        <taxon>Terriglobia</taxon>
        <taxon>Bryobacterales</taxon>
        <taxon>Bryobacteraceae</taxon>
        <taxon>Paludibaculum</taxon>
    </lineage>
</organism>
<dbReference type="InterPro" id="IPR013424">
    <property type="entry name" value="Ice-binding_C"/>
</dbReference>
<gene>
    <name evidence="3" type="ORF">IRI77_11315</name>
</gene>
<protein>
    <submittedName>
        <fullName evidence="3">PEP-CTERM sorting domain-containing protein</fullName>
    </submittedName>
</protein>
<dbReference type="Pfam" id="PF07589">
    <property type="entry name" value="PEP-CTERM"/>
    <property type="match status" value="1"/>
</dbReference>
<proteinExistence type="predicted"/>
<evidence type="ECO:0000313" key="3">
    <source>
        <dbReference type="EMBL" id="QOY91974.1"/>
    </source>
</evidence>
<dbReference type="Proteomes" id="UP000593892">
    <property type="component" value="Chromosome"/>
</dbReference>
<evidence type="ECO:0000313" key="4">
    <source>
        <dbReference type="Proteomes" id="UP000593892"/>
    </source>
</evidence>
<dbReference type="InterPro" id="IPR024038">
    <property type="entry name" value="MYXO-CTERM"/>
</dbReference>
<accession>A0A7S7SNZ0</accession>
<dbReference type="AlphaFoldDB" id="A0A7S7SNZ0"/>
<feature type="transmembrane region" description="Helical" evidence="1">
    <location>
        <begin position="6"/>
        <end position="22"/>
    </location>
</feature>
<evidence type="ECO:0000259" key="2">
    <source>
        <dbReference type="Pfam" id="PF07589"/>
    </source>
</evidence>
<name>A0A7S7SNZ0_PALFE</name>
<feature type="domain" description="Ice-binding protein C-terminal" evidence="2">
    <location>
        <begin position="2"/>
        <end position="25"/>
    </location>
</feature>
<dbReference type="InterPro" id="IPR017756">
    <property type="entry name" value="TM_Gly-Cys-Arg_CS"/>
</dbReference>
<keyword evidence="1" id="KW-0472">Membrane</keyword>